<feature type="compositionally biased region" description="Low complexity" evidence="1">
    <location>
        <begin position="520"/>
        <end position="531"/>
    </location>
</feature>
<dbReference type="AlphaFoldDB" id="A0A6C0LZJ8"/>
<feature type="region of interest" description="Disordered" evidence="1">
    <location>
        <begin position="501"/>
        <end position="531"/>
    </location>
</feature>
<name>A0A6C0LZJ8_9ZZZZ</name>
<accession>A0A6C0LZJ8</accession>
<evidence type="ECO:0000313" key="2">
    <source>
        <dbReference type="EMBL" id="QHU34994.1"/>
    </source>
</evidence>
<sequence length="531" mass="62639">MSVRRSSRIADLVEKKIQEVIDKKKKGEDGYKLSTTLSQQSKNLIAKNIEDEIKFPINSQDWIIFFCEYFDYIEKNITVCLSKIPGLTHLKLYDLYKADISSGGFDIEFDKYNKLNYNIGLYEELFKQFRDGTNKINNCTKLNLLLSYVGDAVLRVANNRNSTSPNALIEFYRKLVVILELSVYPEVFLHYMTGDSTGQTHKVDFTYHDKSTHLWYIGIWIRKQDFLGVVSSNGKNYWKKYDTGLRLFVRNYISRLIIYMRTYSLTYPLGYEVPYNYSADVKKREINPLPYNGVYRYSAPPENYYISRDDWDYIPNFLLPDDASWTSFAKNFKHPSKWNNPPPQWWIDRTLELLQGFAWWKSGSNEEEYYKNQLEKTKNLAKWLALNCILPQQYESYEIAWEAEEEDDEAGMSYGGGFKNRTIYFKQKNKKLFKIIPDKDIKLDPKIINELKHKLTEYFKLNIVNSKNKKVEGHLRDHTYIDNLNNSIIYNVHNSEVKMLESEPDPFKKQLKKIREESRNSSSSASRASTR</sequence>
<organism evidence="2">
    <name type="scientific">viral metagenome</name>
    <dbReference type="NCBI Taxonomy" id="1070528"/>
    <lineage>
        <taxon>unclassified sequences</taxon>
        <taxon>metagenomes</taxon>
        <taxon>organismal metagenomes</taxon>
    </lineage>
</organism>
<protein>
    <submittedName>
        <fullName evidence="2">Uncharacterized protein</fullName>
    </submittedName>
</protein>
<proteinExistence type="predicted"/>
<feature type="compositionally biased region" description="Basic and acidic residues" evidence="1">
    <location>
        <begin position="501"/>
        <end position="519"/>
    </location>
</feature>
<evidence type="ECO:0000256" key="1">
    <source>
        <dbReference type="SAM" id="MobiDB-lite"/>
    </source>
</evidence>
<reference evidence="2" key="1">
    <citation type="journal article" date="2020" name="Nature">
        <title>Giant virus diversity and host interactions through global metagenomics.</title>
        <authorList>
            <person name="Schulz F."/>
            <person name="Roux S."/>
            <person name="Paez-Espino D."/>
            <person name="Jungbluth S."/>
            <person name="Walsh D.A."/>
            <person name="Denef V.J."/>
            <person name="McMahon K.D."/>
            <person name="Konstantinidis K.T."/>
            <person name="Eloe-Fadrosh E.A."/>
            <person name="Kyrpides N.C."/>
            <person name="Woyke T."/>
        </authorList>
    </citation>
    <scope>NUCLEOTIDE SEQUENCE</scope>
    <source>
        <strain evidence="2">GVMAG-S-1017244-22</strain>
    </source>
</reference>
<dbReference type="EMBL" id="MN740582">
    <property type="protein sequence ID" value="QHU34994.1"/>
    <property type="molecule type" value="Genomic_DNA"/>
</dbReference>